<dbReference type="PANTHER" id="PTHR47843">
    <property type="entry name" value="BTB DOMAIN-CONTAINING PROTEIN-RELATED"/>
    <property type="match status" value="1"/>
</dbReference>
<dbReference type="Proteomes" id="UP000799777">
    <property type="component" value="Unassembled WGS sequence"/>
</dbReference>
<comment type="caution">
    <text evidence="2">The sequence shown here is derived from an EMBL/GenBank/DDBJ whole genome shotgun (WGS) entry which is preliminary data.</text>
</comment>
<dbReference type="EMBL" id="ML978157">
    <property type="protein sequence ID" value="KAF2035577.1"/>
    <property type="molecule type" value="Genomic_DNA"/>
</dbReference>
<keyword evidence="3" id="KW-1185">Reference proteome</keyword>
<dbReference type="SUPFAM" id="SSF54695">
    <property type="entry name" value="POZ domain"/>
    <property type="match status" value="1"/>
</dbReference>
<proteinExistence type="predicted"/>
<dbReference type="PROSITE" id="PS50097">
    <property type="entry name" value="BTB"/>
    <property type="match status" value="1"/>
</dbReference>
<reference evidence="2" key="1">
    <citation type="journal article" date="2020" name="Stud. Mycol.">
        <title>101 Dothideomycetes genomes: a test case for predicting lifestyles and emergence of pathogens.</title>
        <authorList>
            <person name="Haridas S."/>
            <person name="Albert R."/>
            <person name="Binder M."/>
            <person name="Bloem J."/>
            <person name="Labutti K."/>
            <person name="Salamov A."/>
            <person name="Andreopoulos B."/>
            <person name="Baker S."/>
            <person name="Barry K."/>
            <person name="Bills G."/>
            <person name="Bluhm B."/>
            <person name="Cannon C."/>
            <person name="Castanera R."/>
            <person name="Culley D."/>
            <person name="Daum C."/>
            <person name="Ezra D."/>
            <person name="Gonzalez J."/>
            <person name="Henrissat B."/>
            <person name="Kuo A."/>
            <person name="Liang C."/>
            <person name="Lipzen A."/>
            <person name="Lutzoni F."/>
            <person name="Magnuson J."/>
            <person name="Mondo S."/>
            <person name="Nolan M."/>
            <person name="Ohm R."/>
            <person name="Pangilinan J."/>
            <person name="Park H.-J."/>
            <person name="Ramirez L."/>
            <person name="Alfaro M."/>
            <person name="Sun H."/>
            <person name="Tritt A."/>
            <person name="Yoshinaga Y."/>
            <person name="Zwiers L.-H."/>
            <person name="Turgeon B."/>
            <person name="Goodwin S."/>
            <person name="Spatafora J."/>
            <person name="Crous P."/>
            <person name="Grigoriev I."/>
        </authorList>
    </citation>
    <scope>NUCLEOTIDE SEQUENCE</scope>
    <source>
        <strain evidence="2">CBS 110217</strain>
    </source>
</reference>
<organism evidence="2 3">
    <name type="scientific">Setomelanomma holmii</name>
    <dbReference type="NCBI Taxonomy" id="210430"/>
    <lineage>
        <taxon>Eukaryota</taxon>
        <taxon>Fungi</taxon>
        <taxon>Dikarya</taxon>
        <taxon>Ascomycota</taxon>
        <taxon>Pezizomycotina</taxon>
        <taxon>Dothideomycetes</taxon>
        <taxon>Pleosporomycetidae</taxon>
        <taxon>Pleosporales</taxon>
        <taxon>Pleosporineae</taxon>
        <taxon>Phaeosphaeriaceae</taxon>
        <taxon>Setomelanomma</taxon>
    </lineage>
</organism>
<sequence length="209" mass="23614">MAEADDSAVQLNLPQLNTAIGGAFVTVKVSAKGKAYHIHKPLLVHHSEYFRGARRGSCEEVRDGVVTLGDVEPGIFKYLYRMALQGPSTRSLRQMARDHRASSTKNIWMENNLEIVLSALKAYLLGDGLLAPAFRAAVWNESPKCQMEPDTDTRMDSFFKVVQFVYKNDPKESIVLQFLIDTFCKDWFHSEDHVFHITAENNLAHAFLL</sequence>
<name>A0A9P4HKB0_9PLEO</name>
<evidence type="ECO:0000313" key="2">
    <source>
        <dbReference type="EMBL" id="KAF2035577.1"/>
    </source>
</evidence>
<dbReference type="InterPro" id="IPR000210">
    <property type="entry name" value="BTB/POZ_dom"/>
</dbReference>
<dbReference type="InterPro" id="IPR011333">
    <property type="entry name" value="SKP1/BTB/POZ_sf"/>
</dbReference>
<evidence type="ECO:0000313" key="3">
    <source>
        <dbReference type="Proteomes" id="UP000799777"/>
    </source>
</evidence>
<evidence type="ECO:0000259" key="1">
    <source>
        <dbReference type="PROSITE" id="PS50097"/>
    </source>
</evidence>
<accession>A0A9P4HKB0</accession>
<gene>
    <name evidence="2" type="ORF">EK21DRAFT_107098</name>
</gene>
<dbReference type="PANTHER" id="PTHR47843:SF2">
    <property type="entry name" value="BTB DOMAIN-CONTAINING PROTEIN"/>
    <property type="match status" value="1"/>
</dbReference>
<dbReference type="Pfam" id="PF00651">
    <property type="entry name" value="BTB"/>
    <property type="match status" value="1"/>
</dbReference>
<dbReference type="AlphaFoldDB" id="A0A9P4HKB0"/>
<protein>
    <recommendedName>
        <fullName evidence="1">BTB domain-containing protein</fullName>
    </recommendedName>
</protein>
<feature type="domain" description="BTB" evidence="1">
    <location>
        <begin position="23"/>
        <end position="86"/>
    </location>
</feature>
<dbReference type="OrthoDB" id="194443at2759"/>
<dbReference type="Gene3D" id="3.30.710.10">
    <property type="entry name" value="Potassium Channel Kv1.1, Chain A"/>
    <property type="match status" value="1"/>
</dbReference>